<keyword evidence="2" id="KW-1185">Reference proteome</keyword>
<dbReference type="Proteomes" id="UP000239415">
    <property type="component" value="Unassembled WGS sequence"/>
</dbReference>
<organism evidence="1 2">
    <name type="scientific">Actinoplanes italicus</name>
    <dbReference type="NCBI Taxonomy" id="113567"/>
    <lineage>
        <taxon>Bacteria</taxon>
        <taxon>Bacillati</taxon>
        <taxon>Actinomycetota</taxon>
        <taxon>Actinomycetes</taxon>
        <taxon>Micromonosporales</taxon>
        <taxon>Micromonosporaceae</taxon>
        <taxon>Actinoplanes</taxon>
    </lineage>
</organism>
<name>A0A2T0K424_9ACTN</name>
<reference evidence="1 2" key="1">
    <citation type="submission" date="2018-03" db="EMBL/GenBank/DDBJ databases">
        <title>Genomic Encyclopedia of Archaeal and Bacterial Type Strains, Phase II (KMG-II): from individual species to whole genera.</title>
        <authorList>
            <person name="Goeker M."/>
        </authorList>
    </citation>
    <scope>NUCLEOTIDE SEQUENCE [LARGE SCALE GENOMIC DNA]</scope>
    <source>
        <strain evidence="1 2">DSM 43146</strain>
    </source>
</reference>
<dbReference type="RefSeq" id="WP_106324967.1">
    <property type="nucleotide sequence ID" value="NZ_BOMO01000141.1"/>
</dbReference>
<accession>A0A2T0K424</accession>
<evidence type="ECO:0000313" key="2">
    <source>
        <dbReference type="Proteomes" id="UP000239415"/>
    </source>
</evidence>
<dbReference type="AlphaFoldDB" id="A0A2T0K424"/>
<sequence>MQPTETSAEAVKRVEALVQEAFAQLPAGATLKFSDGSDHGSCDDAESGLPRGRVFVEKRYNVVPRAGGGWPEEQAIPALVAFWEKQGYRVYDDGRDRRDPKFVVDTPDGYAVIVHGYDRGDHYDFTLSGSSPCVWENGTPEP</sequence>
<dbReference type="EMBL" id="PVMZ01000015">
    <property type="protein sequence ID" value="PRX17618.1"/>
    <property type="molecule type" value="Genomic_DNA"/>
</dbReference>
<proteinExistence type="predicted"/>
<dbReference type="OrthoDB" id="3531020at2"/>
<gene>
    <name evidence="1" type="ORF">CLV67_115121</name>
</gene>
<evidence type="ECO:0000313" key="1">
    <source>
        <dbReference type="EMBL" id="PRX17618.1"/>
    </source>
</evidence>
<protein>
    <submittedName>
        <fullName evidence="1">Uncharacterized protein</fullName>
    </submittedName>
</protein>
<comment type="caution">
    <text evidence="1">The sequence shown here is derived from an EMBL/GenBank/DDBJ whole genome shotgun (WGS) entry which is preliminary data.</text>
</comment>